<dbReference type="Gene3D" id="1.10.167.10">
    <property type="entry name" value="Regulator of G-protein Signalling 4, domain 2"/>
    <property type="match status" value="1"/>
</dbReference>
<keyword evidence="1" id="KW-0472">Membrane</keyword>
<dbReference type="EMBL" id="JAOPGA020000066">
    <property type="protein sequence ID" value="KAL0476630.1"/>
    <property type="molecule type" value="Genomic_DNA"/>
</dbReference>
<keyword evidence="1" id="KW-0812">Transmembrane</keyword>
<gene>
    <name evidence="3" type="ORF">AKO1_006223</name>
</gene>
<proteinExistence type="predicted"/>
<dbReference type="CDD" id="cd07440">
    <property type="entry name" value="RGS"/>
    <property type="match status" value="1"/>
</dbReference>
<feature type="transmembrane region" description="Helical" evidence="1">
    <location>
        <begin position="155"/>
        <end position="177"/>
    </location>
</feature>
<feature type="transmembrane region" description="Helical" evidence="1">
    <location>
        <begin position="28"/>
        <end position="48"/>
    </location>
</feature>
<dbReference type="AlphaFoldDB" id="A0AAW2YHD5"/>
<accession>A0AAW2YHD5</accession>
<organism evidence="3 4">
    <name type="scientific">Acrasis kona</name>
    <dbReference type="NCBI Taxonomy" id="1008807"/>
    <lineage>
        <taxon>Eukaryota</taxon>
        <taxon>Discoba</taxon>
        <taxon>Heterolobosea</taxon>
        <taxon>Tetramitia</taxon>
        <taxon>Eutetramitia</taxon>
        <taxon>Acrasidae</taxon>
        <taxon>Acrasis</taxon>
    </lineage>
</organism>
<dbReference type="Pfam" id="PF00615">
    <property type="entry name" value="RGS"/>
    <property type="match status" value="1"/>
</dbReference>
<dbReference type="PANTHER" id="PTHR10845:SF192">
    <property type="entry name" value="DOUBLE HIT, ISOFORM B"/>
    <property type="match status" value="1"/>
</dbReference>
<dbReference type="SMART" id="SM00315">
    <property type="entry name" value="RGS"/>
    <property type="match status" value="1"/>
</dbReference>
<dbReference type="InterPro" id="IPR036305">
    <property type="entry name" value="RGS_sf"/>
</dbReference>
<feature type="transmembrane region" description="Helical" evidence="1">
    <location>
        <begin position="60"/>
        <end position="81"/>
    </location>
</feature>
<feature type="transmembrane region" description="Helical" evidence="1">
    <location>
        <begin position="280"/>
        <end position="305"/>
    </location>
</feature>
<evidence type="ECO:0000259" key="2">
    <source>
        <dbReference type="PROSITE" id="PS50132"/>
    </source>
</evidence>
<evidence type="ECO:0000313" key="4">
    <source>
        <dbReference type="Proteomes" id="UP001431209"/>
    </source>
</evidence>
<keyword evidence="1" id="KW-1133">Transmembrane helix</keyword>
<name>A0AAW2YHD5_9EUKA</name>
<feature type="transmembrane region" description="Helical" evidence="1">
    <location>
        <begin position="101"/>
        <end position="122"/>
    </location>
</feature>
<protein>
    <recommendedName>
        <fullName evidence="2">RGS domain-containing protein</fullName>
    </recommendedName>
</protein>
<dbReference type="InterPro" id="IPR044926">
    <property type="entry name" value="RGS_subdomain_2"/>
</dbReference>
<comment type="caution">
    <text evidence="3">The sequence shown here is derived from an EMBL/GenBank/DDBJ whole genome shotgun (WGS) entry which is preliminary data.</text>
</comment>
<feature type="transmembrane region" description="Helical" evidence="1">
    <location>
        <begin position="238"/>
        <end position="260"/>
    </location>
</feature>
<dbReference type="InterPro" id="IPR016137">
    <property type="entry name" value="RGS"/>
</dbReference>
<dbReference type="SUPFAM" id="SSF48097">
    <property type="entry name" value="Regulator of G-protein signaling, RGS"/>
    <property type="match status" value="1"/>
</dbReference>
<reference evidence="3 4" key="1">
    <citation type="submission" date="2024-03" db="EMBL/GenBank/DDBJ databases">
        <title>The Acrasis kona genome and developmental transcriptomes reveal deep origins of eukaryotic multicellular pathways.</title>
        <authorList>
            <person name="Sheikh S."/>
            <person name="Fu C.-J."/>
            <person name="Brown M.W."/>
            <person name="Baldauf S.L."/>
        </authorList>
    </citation>
    <scope>NUCLEOTIDE SEQUENCE [LARGE SCALE GENOMIC DNA]</scope>
    <source>
        <strain evidence="3 4">ATCC MYA-3509</strain>
    </source>
</reference>
<dbReference type="PROSITE" id="PS50132">
    <property type="entry name" value="RGS"/>
    <property type="match status" value="1"/>
</dbReference>
<feature type="transmembrane region" description="Helical" evidence="1">
    <location>
        <begin position="197"/>
        <end position="217"/>
    </location>
</feature>
<dbReference type="Proteomes" id="UP001431209">
    <property type="component" value="Unassembled WGS sequence"/>
</dbReference>
<sequence length="455" mass="52112">MNATNTTTPQGIDTVGYGMIIINSVDSAFRYVPVLICEIVLLVLVILWRDKQPLKARGFIPAFVICCNIFGTLVSAATNWTNLPFLPSNVYPVVTNATKQWPALGTLLTSFALSFQICRFNITTYLNRRKTHGHQEDDATDDTSHYKMPRWYKPCTSNITLAVGIVILLVFECSLLVTSSVLPSLQTAFRFFLFSQIVFLSLLFVFIACCFIIWGFYYEIKYDGIRGYLSVVRDPLLFRLDTVLLVMLIVPLIPGVIFSILQENATFISATERYLVSVVIIRLCLYVGFFIIILVSGLSCVILIIKRKYKKKSEVSNNPLDQLLSVLSDGETRMLFESFCKGEFCYENLQAYHDCEVYRKLKDQNKAVKMLNRIIKMYLTDDAISEVNMPDYAKSKMLSYADGIPDQMDWRDAIKEFENELISNMLDPFSRFTVSVLLKNHHIQLKLQEDYEIKH</sequence>
<feature type="domain" description="RGS" evidence="2">
    <location>
        <begin position="322"/>
        <end position="387"/>
    </location>
</feature>
<dbReference type="PANTHER" id="PTHR10845">
    <property type="entry name" value="REGULATOR OF G PROTEIN SIGNALING"/>
    <property type="match status" value="1"/>
</dbReference>
<keyword evidence="4" id="KW-1185">Reference proteome</keyword>
<evidence type="ECO:0000313" key="3">
    <source>
        <dbReference type="EMBL" id="KAL0476630.1"/>
    </source>
</evidence>
<evidence type="ECO:0000256" key="1">
    <source>
        <dbReference type="SAM" id="Phobius"/>
    </source>
</evidence>